<accession>A0A0A8ZGU0</accession>
<proteinExistence type="predicted"/>
<organism evidence="1">
    <name type="scientific">Arundo donax</name>
    <name type="common">Giant reed</name>
    <name type="synonym">Donax arundinaceus</name>
    <dbReference type="NCBI Taxonomy" id="35708"/>
    <lineage>
        <taxon>Eukaryota</taxon>
        <taxon>Viridiplantae</taxon>
        <taxon>Streptophyta</taxon>
        <taxon>Embryophyta</taxon>
        <taxon>Tracheophyta</taxon>
        <taxon>Spermatophyta</taxon>
        <taxon>Magnoliopsida</taxon>
        <taxon>Liliopsida</taxon>
        <taxon>Poales</taxon>
        <taxon>Poaceae</taxon>
        <taxon>PACMAD clade</taxon>
        <taxon>Arundinoideae</taxon>
        <taxon>Arundineae</taxon>
        <taxon>Arundo</taxon>
    </lineage>
</organism>
<protein>
    <submittedName>
        <fullName evidence="1">Uncharacterized protein</fullName>
    </submittedName>
</protein>
<dbReference type="EMBL" id="GBRH01261930">
    <property type="protein sequence ID" value="JAD35965.1"/>
    <property type="molecule type" value="Transcribed_RNA"/>
</dbReference>
<dbReference type="AlphaFoldDB" id="A0A0A8ZGU0"/>
<reference evidence="1" key="2">
    <citation type="journal article" date="2015" name="Data Brief">
        <title>Shoot transcriptome of the giant reed, Arundo donax.</title>
        <authorList>
            <person name="Barrero R.A."/>
            <person name="Guerrero F.D."/>
            <person name="Moolhuijzen P."/>
            <person name="Goolsby J.A."/>
            <person name="Tidwell J."/>
            <person name="Bellgard S.E."/>
            <person name="Bellgard M.I."/>
        </authorList>
    </citation>
    <scope>NUCLEOTIDE SEQUENCE</scope>
    <source>
        <tissue evidence="1">Shoot tissue taken approximately 20 cm above the soil surface</tissue>
    </source>
</reference>
<reference evidence="1" key="1">
    <citation type="submission" date="2014-09" db="EMBL/GenBank/DDBJ databases">
        <authorList>
            <person name="Magalhaes I.L.F."/>
            <person name="Oliveira U."/>
            <person name="Santos F.R."/>
            <person name="Vidigal T.H.D.A."/>
            <person name="Brescovit A.D."/>
            <person name="Santos A.J."/>
        </authorList>
    </citation>
    <scope>NUCLEOTIDE SEQUENCE</scope>
    <source>
        <tissue evidence="1">Shoot tissue taken approximately 20 cm above the soil surface</tissue>
    </source>
</reference>
<sequence length="63" mass="7257">MLYCVVYCAILFCVLCAVVLCTMVSYSRAYVTFPVPVIFSFECQNPLYFGTEVVFYIYSKPLQ</sequence>
<evidence type="ECO:0000313" key="1">
    <source>
        <dbReference type="EMBL" id="JAD35965.1"/>
    </source>
</evidence>
<name>A0A0A8ZGU0_ARUDO</name>